<evidence type="ECO:0000259" key="5">
    <source>
        <dbReference type="PROSITE" id="PS50977"/>
    </source>
</evidence>
<dbReference type="InterPro" id="IPR025996">
    <property type="entry name" value="MT1864/Rv1816-like_C"/>
</dbReference>
<accession>A0A4V3CYG9</accession>
<feature type="domain" description="HTH tetR-type" evidence="5">
    <location>
        <begin position="1"/>
        <end position="37"/>
    </location>
</feature>
<organism evidence="6 7">
    <name type="scientific">Labedaea rhizosphaerae</name>
    <dbReference type="NCBI Taxonomy" id="598644"/>
    <lineage>
        <taxon>Bacteria</taxon>
        <taxon>Bacillati</taxon>
        <taxon>Actinomycetota</taxon>
        <taxon>Actinomycetes</taxon>
        <taxon>Pseudonocardiales</taxon>
        <taxon>Pseudonocardiaceae</taxon>
        <taxon>Labedaea</taxon>
    </lineage>
</organism>
<name>A0A4V3CYG9_LABRH</name>
<dbReference type="Pfam" id="PF13305">
    <property type="entry name" value="TetR_C_33"/>
    <property type="match status" value="1"/>
</dbReference>
<evidence type="ECO:0000256" key="4">
    <source>
        <dbReference type="PROSITE-ProRule" id="PRU00335"/>
    </source>
</evidence>
<reference evidence="6 7" key="1">
    <citation type="submission" date="2019-03" db="EMBL/GenBank/DDBJ databases">
        <title>Genomic Encyclopedia of Type Strains, Phase IV (KMG-IV): sequencing the most valuable type-strain genomes for metagenomic binning, comparative biology and taxonomic classification.</title>
        <authorList>
            <person name="Goeker M."/>
        </authorList>
    </citation>
    <scope>NUCLEOTIDE SEQUENCE [LARGE SCALE GENOMIC DNA]</scope>
    <source>
        <strain evidence="6 7">DSM 45361</strain>
    </source>
</reference>
<keyword evidence="3" id="KW-0804">Transcription</keyword>
<keyword evidence="1" id="KW-0805">Transcription regulation</keyword>
<dbReference type="Pfam" id="PF00440">
    <property type="entry name" value="TetR_N"/>
    <property type="match status" value="1"/>
</dbReference>
<protein>
    <submittedName>
        <fullName evidence="6">TetR family transcriptional regulator</fullName>
    </submittedName>
</protein>
<dbReference type="PANTHER" id="PTHR30055:SF234">
    <property type="entry name" value="HTH-TYPE TRANSCRIPTIONAL REGULATOR BETI"/>
    <property type="match status" value="1"/>
</dbReference>
<dbReference type="GO" id="GO:0003700">
    <property type="term" value="F:DNA-binding transcription factor activity"/>
    <property type="evidence" value="ECO:0007669"/>
    <property type="project" value="TreeGrafter"/>
</dbReference>
<sequence>MRRVADAVGITPMAIYRHYPNREAMLDAVADAVSGELAEQWGRRDDEPDLERRILGLLNDFLDFALGRPHLYALVMIERRAGTRTFPADYAAGRSPSFAPMLRAVEDGMAKGFLREGDPAELAMTFAATGLGLAQLYLGGRIDLSEKDFRQLCRRSVFTVLDGARAHGPDSTTR</sequence>
<evidence type="ECO:0000313" key="7">
    <source>
        <dbReference type="Proteomes" id="UP000295444"/>
    </source>
</evidence>
<keyword evidence="7" id="KW-1185">Reference proteome</keyword>
<dbReference type="Gene3D" id="1.10.357.10">
    <property type="entry name" value="Tetracycline Repressor, domain 2"/>
    <property type="match status" value="1"/>
</dbReference>
<dbReference type="InterPro" id="IPR001647">
    <property type="entry name" value="HTH_TetR"/>
</dbReference>
<evidence type="ECO:0000256" key="1">
    <source>
        <dbReference type="ARBA" id="ARBA00023015"/>
    </source>
</evidence>
<evidence type="ECO:0000313" key="6">
    <source>
        <dbReference type="EMBL" id="TDP94098.1"/>
    </source>
</evidence>
<dbReference type="EMBL" id="SNXZ01000006">
    <property type="protein sequence ID" value="TDP94098.1"/>
    <property type="molecule type" value="Genomic_DNA"/>
</dbReference>
<gene>
    <name evidence="6" type="ORF">EV186_106492</name>
</gene>
<dbReference type="PANTHER" id="PTHR30055">
    <property type="entry name" value="HTH-TYPE TRANSCRIPTIONAL REGULATOR RUTR"/>
    <property type="match status" value="1"/>
</dbReference>
<comment type="caution">
    <text evidence="4">Lacks conserved residue(s) required for the propagation of feature annotation.</text>
</comment>
<dbReference type="SUPFAM" id="SSF46689">
    <property type="entry name" value="Homeodomain-like"/>
    <property type="match status" value="1"/>
</dbReference>
<keyword evidence="2 4" id="KW-0238">DNA-binding</keyword>
<dbReference type="PROSITE" id="PS50977">
    <property type="entry name" value="HTH_TETR_2"/>
    <property type="match status" value="1"/>
</dbReference>
<dbReference type="AlphaFoldDB" id="A0A4V3CYG9"/>
<evidence type="ECO:0000256" key="2">
    <source>
        <dbReference type="ARBA" id="ARBA00023125"/>
    </source>
</evidence>
<dbReference type="InterPro" id="IPR009057">
    <property type="entry name" value="Homeodomain-like_sf"/>
</dbReference>
<dbReference type="GO" id="GO:0000976">
    <property type="term" value="F:transcription cis-regulatory region binding"/>
    <property type="evidence" value="ECO:0007669"/>
    <property type="project" value="TreeGrafter"/>
</dbReference>
<comment type="caution">
    <text evidence="6">The sequence shown here is derived from an EMBL/GenBank/DDBJ whole genome shotgun (WGS) entry which is preliminary data.</text>
</comment>
<proteinExistence type="predicted"/>
<dbReference type="InterPro" id="IPR050109">
    <property type="entry name" value="HTH-type_TetR-like_transc_reg"/>
</dbReference>
<dbReference type="InterPro" id="IPR036271">
    <property type="entry name" value="Tet_transcr_reg_TetR-rel_C_sf"/>
</dbReference>
<dbReference type="Proteomes" id="UP000295444">
    <property type="component" value="Unassembled WGS sequence"/>
</dbReference>
<dbReference type="SUPFAM" id="SSF48498">
    <property type="entry name" value="Tetracyclin repressor-like, C-terminal domain"/>
    <property type="match status" value="1"/>
</dbReference>
<evidence type="ECO:0000256" key="3">
    <source>
        <dbReference type="ARBA" id="ARBA00023163"/>
    </source>
</evidence>